<name>A0A2S5B3F8_9BASI</name>
<proteinExistence type="predicted"/>
<reference evidence="2 3" key="1">
    <citation type="journal article" date="2018" name="Front. Microbiol.">
        <title>Prospects for Fungal Bioremediation of Acidic Radioactive Waste Sites: Characterization and Genome Sequence of Rhodotorula taiwanensis MD1149.</title>
        <authorList>
            <person name="Tkavc R."/>
            <person name="Matrosova V.Y."/>
            <person name="Grichenko O.E."/>
            <person name="Gostincar C."/>
            <person name="Volpe R.P."/>
            <person name="Klimenkova P."/>
            <person name="Gaidamakova E.K."/>
            <person name="Zhou C.E."/>
            <person name="Stewart B.J."/>
            <person name="Lyman M.G."/>
            <person name="Malfatti S.A."/>
            <person name="Rubinfeld B."/>
            <person name="Courtot M."/>
            <person name="Singh J."/>
            <person name="Dalgard C.L."/>
            <person name="Hamilton T."/>
            <person name="Frey K.G."/>
            <person name="Gunde-Cimerman N."/>
            <person name="Dugan L."/>
            <person name="Daly M.J."/>
        </authorList>
    </citation>
    <scope>NUCLEOTIDE SEQUENCE [LARGE SCALE GENOMIC DNA]</scope>
    <source>
        <strain evidence="2 3">MD1149</strain>
    </source>
</reference>
<dbReference type="OrthoDB" id="1914839at2759"/>
<organism evidence="2 3">
    <name type="scientific">Rhodotorula taiwanensis</name>
    <dbReference type="NCBI Taxonomy" id="741276"/>
    <lineage>
        <taxon>Eukaryota</taxon>
        <taxon>Fungi</taxon>
        <taxon>Dikarya</taxon>
        <taxon>Basidiomycota</taxon>
        <taxon>Pucciniomycotina</taxon>
        <taxon>Microbotryomycetes</taxon>
        <taxon>Sporidiobolales</taxon>
        <taxon>Sporidiobolaceae</taxon>
        <taxon>Rhodotorula</taxon>
    </lineage>
</organism>
<gene>
    <name evidence="2" type="ORF">BMF94_5621</name>
</gene>
<feature type="compositionally biased region" description="Low complexity" evidence="1">
    <location>
        <begin position="13"/>
        <end position="29"/>
    </location>
</feature>
<feature type="compositionally biased region" description="Acidic residues" evidence="1">
    <location>
        <begin position="393"/>
        <end position="402"/>
    </location>
</feature>
<feature type="compositionally biased region" description="Basic residues" evidence="1">
    <location>
        <begin position="1"/>
        <end position="12"/>
    </location>
</feature>
<dbReference type="EMBL" id="PJQD01000085">
    <property type="protein sequence ID" value="POY71309.1"/>
    <property type="molecule type" value="Genomic_DNA"/>
</dbReference>
<evidence type="ECO:0000256" key="1">
    <source>
        <dbReference type="SAM" id="MobiDB-lite"/>
    </source>
</evidence>
<dbReference type="Gene3D" id="1.25.40.10">
    <property type="entry name" value="Tetratricopeptide repeat domain"/>
    <property type="match status" value="1"/>
</dbReference>
<sequence>MGRTKSRSKKASKANAFPAAETAPAASTSAPPPVVIKVEDLLVKAAQQIGSINYEGAKALCLQAVELAHKEMQEQKEGADPRMLRDAFEILGTVELELGDIDDAREHFAASIQLASALPDPSPAPHLYLAQLAASPEESLSHFGNALTILQAKLAALEQAKLGTDGGAGTQDEAEDEGEIRRSASRALVGMTELYLTDLCFEADAEQKCETLLAEAAQIDPTDPEVYQTLASVRLSQQRENDAKEALHRGWDLWKDLENDSPQYPPAPSRLTCVKLFLELSEHVPALQILNRLEDEDDEDSEVWYLSGWAWWTLGESRGAESKDEEVESQAECWSESRLCLENYLRLEELDPSSTDPDQMGHVRELMSKLDAAGVVASGGADDAEGGQGAWEDASEDEAMEE</sequence>
<dbReference type="Proteomes" id="UP000237144">
    <property type="component" value="Unassembled WGS sequence"/>
</dbReference>
<keyword evidence="3" id="KW-1185">Reference proteome</keyword>
<dbReference type="InterPro" id="IPR011990">
    <property type="entry name" value="TPR-like_helical_dom_sf"/>
</dbReference>
<evidence type="ECO:0000313" key="3">
    <source>
        <dbReference type="Proteomes" id="UP000237144"/>
    </source>
</evidence>
<dbReference type="SUPFAM" id="SSF48452">
    <property type="entry name" value="TPR-like"/>
    <property type="match status" value="1"/>
</dbReference>
<dbReference type="STRING" id="741276.A0A2S5B3F8"/>
<feature type="region of interest" description="Disordered" evidence="1">
    <location>
        <begin position="1"/>
        <end position="31"/>
    </location>
</feature>
<evidence type="ECO:0000313" key="2">
    <source>
        <dbReference type="EMBL" id="POY71309.1"/>
    </source>
</evidence>
<feature type="region of interest" description="Disordered" evidence="1">
    <location>
        <begin position="374"/>
        <end position="402"/>
    </location>
</feature>
<dbReference type="AlphaFoldDB" id="A0A2S5B3F8"/>
<dbReference type="CDD" id="cd24142">
    <property type="entry name" value="ACL4-like"/>
    <property type="match status" value="1"/>
</dbReference>
<protein>
    <submittedName>
        <fullName evidence="2">Uncharacterized protein</fullName>
    </submittedName>
</protein>
<accession>A0A2S5B3F8</accession>
<comment type="caution">
    <text evidence="2">The sequence shown here is derived from an EMBL/GenBank/DDBJ whole genome shotgun (WGS) entry which is preliminary data.</text>
</comment>